<evidence type="ECO:0000313" key="3">
    <source>
        <dbReference type="Proteomes" id="UP000185999"/>
    </source>
</evidence>
<evidence type="ECO:0000256" key="1">
    <source>
        <dbReference type="SAM" id="MobiDB-lite"/>
    </source>
</evidence>
<reference evidence="3" key="1">
    <citation type="submission" date="2017-01" db="EMBL/GenBank/DDBJ databases">
        <authorList>
            <person name="Varghese N."/>
            <person name="Submissions S."/>
        </authorList>
    </citation>
    <scope>NUCLEOTIDE SEQUENCE [LARGE SCALE GENOMIC DNA]</scope>
    <source>
        <strain evidence="3">DSM 22306</strain>
    </source>
</reference>
<keyword evidence="3" id="KW-1185">Reference proteome</keyword>
<proteinExistence type="predicted"/>
<evidence type="ECO:0000313" key="2">
    <source>
        <dbReference type="EMBL" id="SIS67721.1"/>
    </source>
</evidence>
<protein>
    <submittedName>
        <fullName evidence="2">Transposase, IS5 family</fullName>
    </submittedName>
</protein>
<accession>A0A1N7L1R3</accession>
<feature type="region of interest" description="Disordered" evidence="1">
    <location>
        <begin position="1"/>
        <end position="30"/>
    </location>
</feature>
<feature type="compositionally biased region" description="Basic and acidic residues" evidence="1">
    <location>
        <begin position="13"/>
        <end position="26"/>
    </location>
</feature>
<sequence length="60" mass="6794">MGANIIETPNSSKNKEGARDPEEHQTKKGNQWHFGLKVHIGVDARQVLSIASRLQQPMWK</sequence>
<dbReference type="EMBL" id="FTOE01000003">
    <property type="protein sequence ID" value="SIS67721.1"/>
    <property type="molecule type" value="Genomic_DNA"/>
</dbReference>
<name>A0A1N7L1R3_9GAMM</name>
<dbReference type="Proteomes" id="UP000185999">
    <property type="component" value="Unassembled WGS sequence"/>
</dbReference>
<organism evidence="2 3">
    <name type="scientific">Neptunomonas antarctica</name>
    <dbReference type="NCBI Taxonomy" id="619304"/>
    <lineage>
        <taxon>Bacteria</taxon>
        <taxon>Pseudomonadati</taxon>
        <taxon>Pseudomonadota</taxon>
        <taxon>Gammaproteobacteria</taxon>
        <taxon>Oceanospirillales</taxon>
        <taxon>Oceanospirillaceae</taxon>
        <taxon>Neptunomonas</taxon>
    </lineage>
</organism>
<gene>
    <name evidence="2" type="ORF">SAMN05421760_103151</name>
</gene>
<dbReference type="AlphaFoldDB" id="A0A1N7L1R3"/>